<dbReference type="OrthoDB" id="428658at2759"/>
<evidence type="ECO:0000256" key="6">
    <source>
        <dbReference type="ARBA" id="ARBA00037513"/>
    </source>
</evidence>
<dbReference type="PANTHER" id="PTHR21600:SF81">
    <property type="entry name" value="21S RRNA PSEUDOURIDINE(2819) SYNTHASE"/>
    <property type="match status" value="1"/>
</dbReference>
<dbReference type="PANTHER" id="PTHR21600">
    <property type="entry name" value="MITOCHONDRIAL RNA PSEUDOURIDINE SYNTHASE"/>
    <property type="match status" value="1"/>
</dbReference>
<dbReference type="EC" id="5.4.99.43" evidence="7"/>
<accession>A0A1R1Y2F3</accession>
<evidence type="ECO:0000259" key="12">
    <source>
        <dbReference type="Pfam" id="PF00849"/>
    </source>
</evidence>
<proteinExistence type="inferred from homology"/>
<keyword evidence="4" id="KW-0413">Isomerase</keyword>
<evidence type="ECO:0000256" key="1">
    <source>
        <dbReference type="ARBA" id="ARBA00004173"/>
    </source>
</evidence>
<protein>
    <recommendedName>
        <fullName evidence="8">21S rRNA pseudouridine(2819) synthase</fullName>
        <ecNumber evidence="7">5.4.99.43</ecNumber>
    </recommendedName>
    <alternativeName>
        <fullName evidence="10">Pseudouridine synthase 5</fullName>
    </alternativeName>
    <alternativeName>
        <fullName evidence="9">Pseudouridylate synthase PUS5</fullName>
    </alternativeName>
    <alternativeName>
        <fullName evidence="11">Uracil hydrolyase PUS5</fullName>
    </alternativeName>
</protein>
<evidence type="ECO:0000256" key="8">
    <source>
        <dbReference type="ARBA" id="ARBA00040626"/>
    </source>
</evidence>
<dbReference type="AlphaFoldDB" id="A0A1R1Y2F3"/>
<reference evidence="14" key="1">
    <citation type="submission" date="2017-01" db="EMBL/GenBank/DDBJ databases">
        <authorList>
            <person name="Wang Y."/>
            <person name="White M."/>
            <person name="Kvist S."/>
            <person name="Moncalvo J.-M."/>
        </authorList>
    </citation>
    <scope>NUCLEOTIDE SEQUENCE [LARGE SCALE GENOMIC DNA]</scope>
    <source>
        <strain evidence="14">ID-206-W2</strain>
    </source>
</reference>
<dbReference type="SUPFAM" id="SSF55120">
    <property type="entry name" value="Pseudouridine synthase"/>
    <property type="match status" value="1"/>
</dbReference>
<sequence length="184" mass="20321">MEVYYDFTPKIPTEDEILKLSGVEQAVKKYVLKTGMEKLLPIVYEDDSIYVFSKPNGFSSQGGSKISISVDHDTTGLMVVAKNRPVAAALSESFKNNEISKKYVAVLLGHPNPPFGKIDKPLVKAVIRGRETVMISGASDSYFSDYNNNKNSKKLPSENLTKPQSATTEYKTIFAGYDPNVTNL</sequence>
<comment type="similarity">
    <text evidence="2">Belongs to the pseudouridine synthase RluA family.</text>
</comment>
<evidence type="ECO:0000256" key="2">
    <source>
        <dbReference type="ARBA" id="ARBA00010876"/>
    </source>
</evidence>
<comment type="function">
    <text evidence="6">Pseudouridylate synthase responsible for the pseudouridine-2819 formation in mitochondrial 21S rRNA. May modulate the efficiency or the fidelity of the mitochondrial translation machinery.</text>
</comment>
<dbReference type="Proteomes" id="UP000187429">
    <property type="component" value="Unassembled WGS sequence"/>
</dbReference>
<gene>
    <name evidence="13" type="ORF">AYI69_g5945</name>
</gene>
<evidence type="ECO:0000256" key="10">
    <source>
        <dbReference type="ARBA" id="ARBA00041978"/>
    </source>
</evidence>
<evidence type="ECO:0000256" key="9">
    <source>
        <dbReference type="ARBA" id="ARBA00041561"/>
    </source>
</evidence>
<evidence type="ECO:0000256" key="5">
    <source>
        <dbReference type="ARBA" id="ARBA00036927"/>
    </source>
</evidence>
<dbReference type="InterPro" id="IPR006145">
    <property type="entry name" value="PsdUridine_synth_RsuA/RluA"/>
</dbReference>
<keyword evidence="14" id="KW-1185">Reference proteome</keyword>
<dbReference type="Gene3D" id="3.30.2350.10">
    <property type="entry name" value="Pseudouridine synthase"/>
    <property type="match status" value="1"/>
</dbReference>
<dbReference type="GO" id="GO:0003723">
    <property type="term" value="F:RNA binding"/>
    <property type="evidence" value="ECO:0007669"/>
    <property type="project" value="InterPro"/>
</dbReference>
<dbReference type="GO" id="GO:0005739">
    <property type="term" value="C:mitochondrion"/>
    <property type="evidence" value="ECO:0007669"/>
    <property type="project" value="UniProtKB-SubCell"/>
</dbReference>
<comment type="caution">
    <text evidence="13">The sequence shown here is derived from an EMBL/GenBank/DDBJ whole genome shotgun (WGS) entry which is preliminary data.</text>
</comment>
<evidence type="ECO:0000313" key="14">
    <source>
        <dbReference type="Proteomes" id="UP000187429"/>
    </source>
</evidence>
<evidence type="ECO:0000256" key="4">
    <source>
        <dbReference type="ARBA" id="ARBA00023235"/>
    </source>
</evidence>
<name>A0A1R1Y2F3_9FUNG</name>
<keyword evidence="3" id="KW-0496">Mitochondrion</keyword>
<dbReference type="Pfam" id="PF00849">
    <property type="entry name" value="PseudoU_synth_2"/>
    <property type="match status" value="1"/>
</dbReference>
<evidence type="ECO:0000256" key="11">
    <source>
        <dbReference type="ARBA" id="ARBA00042700"/>
    </source>
</evidence>
<dbReference type="InterPro" id="IPR020103">
    <property type="entry name" value="PsdUridine_synth_cat_dom_sf"/>
</dbReference>
<organism evidence="13 14">
    <name type="scientific">Smittium culicis</name>
    <dbReference type="NCBI Taxonomy" id="133412"/>
    <lineage>
        <taxon>Eukaryota</taxon>
        <taxon>Fungi</taxon>
        <taxon>Fungi incertae sedis</taxon>
        <taxon>Zoopagomycota</taxon>
        <taxon>Kickxellomycotina</taxon>
        <taxon>Harpellomycetes</taxon>
        <taxon>Harpellales</taxon>
        <taxon>Legeriomycetaceae</taxon>
        <taxon>Smittium</taxon>
    </lineage>
</organism>
<comment type="subcellular location">
    <subcellularLocation>
        <location evidence="1">Mitochondrion</location>
    </subcellularLocation>
</comment>
<comment type="catalytic activity">
    <reaction evidence="5">
        <text>uridine(2819) in 21S rRNA = pseudouridine(2819) in 21S rRNA</text>
        <dbReference type="Rhea" id="RHEA:42556"/>
        <dbReference type="Rhea" id="RHEA-COMP:10113"/>
        <dbReference type="Rhea" id="RHEA-COMP:10114"/>
        <dbReference type="ChEBI" id="CHEBI:65314"/>
        <dbReference type="ChEBI" id="CHEBI:65315"/>
        <dbReference type="EC" id="5.4.99.43"/>
    </reaction>
</comment>
<dbReference type="GO" id="GO:0000455">
    <property type="term" value="P:enzyme-directed rRNA pseudouridine synthesis"/>
    <property type="evidence" value="ECO:0007669"/>
    <property type="project" value="TreeGrafter"/>
</dbReference>
<evidence type="ECO:0000256" key="7">
    <source>
        <dbReference type="ARBA" id="ARBA00038947"/>
    </source>
</evidence>
<dbReference type="GO" id="GO:0160143">
    <property type="term" value="F:21S rRNA pseudouridine(2819) synthase activity"/>
    <property type="evidence" value="ECO:0007669"/>
    <property type="project" value="UniProtKB-EC"/>
</dbReference>
<evidence type="ECO:0000256" key="3">
    <source>
        <dbReference type="ARBA" id="ARBA00023128"/>
    </source>
</evidence>
<dbReference type="InterPro" id="IPR050188">
    <property type="entry name" value="RluA_PseudoU_synthase"/>
</dbReference>
<dbReference type="EMBL" id="LSSM01002587">
    <property type="protein sequence ID" value="OMJ21142.1"/>
    <property type="molecule type" value="Genomic_DNA"/>
</dbReference>
<evidence type="ECO:0000313" key="13">
    <source>
        <dbReference type="EMBL" id="OMJ21142.1"/>
    </source>
</evidence>
<feature type="domain" description="Pseudouridine synthase RsuA/RluA-like" evidence="12">
    <location>
        <begin position="71"/>
        <end position="170"/>
    </location>
</feature>